<dbReference type="InterPro" id="IPR008274">
    <property type="entry name" value="AldOxase/xan_DH_MoCoBD1"/>
</dbReference>
<dbReference type="InterPro" id="IPR036856">
    <property type="entry name" value="Ald_Oxase/Xan_DH_a/b_sf"/>
</dbReference>
<reference evidence="2" key="1">
    <citation type="submission" date="2019-08" db="EMBL/GenBank/DDBJ databases">
        <authorList>
            <person name="Kucharzyk K."/>
            <person name="Murdoch R.W."/>
            <person name="Higgins S."/>
            <person name="Loffler F."/>
        </authorList>
    </citation>
    <scope>NUCLEOTIDE SEQUENCE</scope>
</reference>
<dbReference type="GO" id="GO:0005506">
    <property type="term" value="F:iron ion binding"/>
    <property type="evidence" value="ECO:0007669"/>
    <property type="project" value="InterPro"/>
</dbReference>
<dbReference type="PANTHER" id="PTHR11908:SF157">
    <property type="entry name" value="XANTHINE DEHYDROGENASE SUBUNIT D-RELATED"/>
    <property type="match status" value="1"/>
</dbReference>
<dbReference type="Pfam" id="PF02738">
    <property type="entry name" value="MoCoBD_1"/>
    <property type="match status" value="1"/>
</dbReference>
<dbReference type="SUPFAM" id="SSF54665">
    <property type="entry name" value="CO dehydrogenase molybdoprotein N-domain-like"/>
    <property type="match status" value="1"/>
</dbReference>
<proteinExistence type="predicted"/>
<evidence type="ECO:0000313" key="2">
    <source>
        <dbReference type="EMBL" id="MPL66411.1"/>
    </source>
</evidence>
<protein>
    <submittedName>
        <fullName evidence="2">Putative xanthine dehydrogenase subunit D</fullName>
        <ecNumber evidence="2">1.17.1.4</ecNumber>
    </submittedName>
</protein>
<comment type="caution">
    <text evidence="2">The sequence shown here is derived from an EMBL/GenBank/DDBJ whole genome shotgun (WGS) entry which is preliminary data.</text>
</comment>
<gene>
    <name evidence="2" type="primary">pucD_1</name>
    <name evidence="2" type="ORF">SDC9_12085</name>
</gene>
<dbReference type="Gene3D" id="3.30.365.10">
    <property type="entry name" value="Aldehyde oxidase/xanthine dehydrogenase, molybdopterin binding domain"/>
    <property type="match status" value="4"/>
</dbReference>
<keyword evidence="2" id="KW-0560">Oxidoreductase</keyword>
<accession>A0A644TL25</accession>
<dbReference type="AlphaFoldDB" id="A0A644TL25"/>
<dbReference type="SUPFAM" id="SSF56003">
    <property type="entry name" value="Molybdenum cofactor-binding domain"/>
    <property type="match status" value="1"/>
</dbReference>
<dbReference type="PANTHER" id="PTHR11908">
    <property type="entry name" value="XANTHINE DEHYDROGENASE"/>
    <property type="match status" value="1"/>
</dbReference>
<organism evidence="2">
    <name type="scientific">bioreactor metagenome</name>
    <dbReference type="NCBI Taxonomy" id="1076179"/>
    <lineage>
        <taxon>unclassified sequences</taxon>
        <taxon>metagenomes</taxon>
        <taxon>ecological metagenomes</taxon>
    </lineage>
</organism>
<dbReference type="EC" id="1.17.1.4" evidence="2"/>
<dbReference type="GO" id="GO:0004854">
    <property type="term" value="F:xanthine dehydrogenase activity"/>
    <property type="evidence" value="ECO:0007669"/>
    <property type="project" value="UniProtKB-EC"/>
</dbReference>
<dbReference type="EMBL" id="VSSQ01000032">
    <property type="protein sequence ID" value="MPL66411.1"/>
    <property type="molecule type" value="Genomic_DNA"/>
</dbReference>
<feature type="domain" description="Aldehyde oxidase/xanthine dehydrogenase first molybdopterin binding" evidence="1">
    <location>
        <begin position="105"/>
        <end position="338"/>
    </location>
</feature>
<sequence length="675" mass="73887">MLFASTIRSPFHRGRNAKVGIDALPKGYSAILAEDLPRHSLFPSFKDGIPIFASEQISYRGEALGLILGPDPGSCDELAAAARVECEEEEPEQEWESFSSSQIAYHYSAEYGDLEKMFVASSTELKEVYRNGIFDHHYSEPMGALSFWDKETLSVHCATQWPDDLRRRLSGALSLSEANIVVHPTEMGRTLDGRLWYPTIVAAQAAAASKISGKPVRILYTREEDFLHTTKQARSAVSIRSGSDDQGRLLALDIVILINIGAYNPLAPELVYQAASAITGIYSCPAIRIEAYAIRSNTIPLGAMGSVGATHAFFAIEAHMNNLAQRYSKHPAEIKALNILKKGQSTFGAPGLSADIPLDRIHRELQLVSDYPRKYASYELVKKRDPGCREGIVRGIALTLGYQTGRSFSEQSTMNSYSVEATLDRELKLLIKTQAAIGSEALKTMWRKTAAEILSIQEEHIRFLLPENTHSLPSGPMTLSRGSTVIQHLIEKTCRSIQKKRFRESLPLSAKARTRAPKASSSPEGLYPGAQLLDSASWCGTAVEVEIDALTGRPIPLAVWMVIDAGRIISMQTALASLRASTLSALALCTANDFDPASAGIDDYLADFNLRMRDLPDIHIRFIDPDRNGAAKGIGELPFVTIPAAFYSALTQALGLDPRQLPLKGGEILRLLEGS</sequence>
<name>A0A644TL25_9ZZZZ</name>
<evidence type="ECO:0000259" key="1">
    <source>
        <dbReference type="Pfam" id="PF02738"/>
    </source>
</evidence>
<dbReference type="InterPro" id="IPR016208">
    <property type="entry name" value="Ald_Oxase/xanthine_DH-like"/>
</dbReference>
<dbReference type="InterPro" id="IPR037165">
    <property type="entry name" value="AldOxase/xan_DH_Mopterin-bd_sf"/>
</dbReference>